<accession>Q9PGD7</accession>
<proteinExistence type="predicted"/>
<dbReference type="KEGG" id="xfa:XF_0365"/>
<dbReference type="Proteomes" id="UP000000812">
    <property type="component" value="Chromosome"/>
</dbReference>
<evidence type="ECO:0000313" key="1">
    <source>
        <dbReference type="EMBL" id="AAF83175.1"/>
    </source>
</evidence>
<dbReference type="HOGENOM" id="CLU_3031522_0_0_6"/>
<name>Q9PGD7_XYLFA</name>
<dbReference type="AlphaFoldDB" id="Q9PGD7"/>
<gene>
    <name evidence="1" type="ordered locus">XF_0365</name>
</gene>
<protein>
    <submittedName>
        <fullName evidence="1">Uncharacterized protein</fullName>
    </submittedName>
</protein>
<dbReference type="EMBL" id="AE003849">
    <property type="protein sequence ID" value="AAF83175.1"/>
    <property type="molecule type" value="Genomic_DNA"/>
</dbReference>
<dbReference type="PIR" id="D82815">
    <property type="entry name" value="D82815"/>
</dbReference>
<sequence length="67" mass="7569">MIPIQHSWSGSTMSYGSAVLRSSKETTYPLAYSTCRTTTLRQHTVQHKFSKDATQTSIKNIVALRHK</sequence>
<evidence type="ECO:0000313" key="2">
    <source>
        <dbReference type="Proteomes" id="UP000000812"/>
    </source>
</evidence>
<reference evidence="1 2" key="1">
    <citation type="journal article" date="2000" name="Nature">
        <title>The genome sequence of the plant pathogen Xylella fastidiosa.</title>
        <authorList>
            <person name="Simpson A.J."/>
            <person name="Reinach F.C."/>
            <person name="Arruda P."/>
            <person name="Abreu F.A."/>
            <person name="Acencio M."/>
            <person name="Alvarenga R."/>
            <person name="Alves L.M."/>
            <person name="Araya J.E."/>
            <person name="Baia G.S."/>
            <person name="Baptista C.S."/>
            <person name="Barros M.H."/>
            <person name="Bonaccorsi E.D."/>
            <person name="Bordin S."/>
            <person name="Bove J.M."/>
            <person name="Briones M.R."/>
            <person name="Bueno M.R."/>
            <person name="Camargo A.A."/>
            <person name="Camargo L.E."/>
            <person name="Carraro D.M."/>
            <person name="Carrer H."/>
            <person name="Colauto N.B."/>
            <person name="Colombo C."/>
            <person name="Costa F.F."/>
            <person name="Costa M.C."/>
            <person name="Costa-Neto C.M."/>
            <person name="Coutinho L.L."/>
            <person name="Cristofani M."/>
            <person name="Dias-Neto E."/>
            <person name="Docena C."/>
            <person name="El-Dorry H."/>
            <person name="Facincani A.P."/>
            <person name="Ferreira A.J."/>
            <person name="Ferreira V.C."/>
            <person name="Ferro J.A."/>
            <person name="Fraga J.S."/>
            <person name="Franca S.C."/>
            <person name="Franco M.C."/>
            <person name="Frohme M."/>
            <person name="Furlan L.R."/>
            <person name="Garnier M."/>
            <person name="Goldman G.H."/>
            <person name="Goldman M.H."/>
            <person name="Gomes S.L."/>
            <person name="Gruber A."/>
            <person name="Ho P.L."/>
            <person name="Hoheisel J.D."/>
            <person name="Junqueira M.L."/>
            <person name="Kemper E.L."/>
            <person name="Kitajima J.P."/>
            <person name="Krieger J.E."/>
            <person name="Kuramae E.E."/>
            <person name="Laigret F."/>
            <person name="Lambais M.R."/>
            <person name="Leite L.C."/>
            <person name="Lemos E.G."/>
            <person name="Lemos M.V."/>
            <person name="Lopes S.A."/>
            <person name="Lopes C.R."/>
            <person name="Machado J.A."/>
            <person name="Machado M.A."/>
            <person name="Madeira A.M."/>
            <person name="Madeira H.M."/>
            <person name="Marino C.L."/>
            <person name="Marques M.V."/>
            <person name="Martins E.A."/>
            <person name="Martins E.M."/>
            <person name="Matsukuma A.Y."/>
            <person name="Menck C.F."/>
            <person name="Miracca E.C."/>
            <person name="Miyaki C.Y."/>
            <person name="Monteriro-Vitorello C.B."/>
            <person name="Moon D.H."/>
            <person name="Nagai M.A."/>
            <person name="Nascimento A.L."/>
            <person name="Netto L.E."/>
            <person name="Nhani A.Jr."/>
            <person name="Nobrega F.G."/>
            <person name="Nunes L.R."/>
            <person name="Oliveira M.A."/>
            <person name="de Oliveira M.C."/>
            <person name="de Oliveira R.C."/>
            <person name="Palmieri D.A."/>
            <person name="Paris A."/>
            <person name="Peixoto B.R."/>
            <person name="Pereira G.A."/>
            <person name="Pereira H.A.Jr."/>
            <person name="Pesquero J.B."/>
            <person name="Quaggio R.B."/>
            <person name="Roberto P.G."/>
            <person name="Rodrigues V."/>
            <person name="de M Rosa A.J."/>
            <person name="de Rosa V.E.Jr."/>
            <person name="de Sa R.G."/>
            <person name="Santelli R.V."/>
            <person name="Sawasaki H.E."/>
            <person name="da Silva A.C."/>
            <person name="da Silva A.M."/>
            <person name="da Silva F.R."/>
            <person name="da Silva W.A.Jr."/>
            <person name="da Silveira J.F."/>
            <person name="Silvestri M.L."/>
            <person name="Siqueira W.J."/>
            <person name="de Souza A.A."/>
            <person name="de Souza A.P."/>
            <person name="Terenzi M.F."/>
            <person name="Truffi D."/>
            <person name="Tsai S.M."/>
            <person name="Tsuhako M.H."/>
            <person name="Vallada H."/>
            <person name="Van Sluys M.A."/>
            <person name="Verjovski-Almeida S."/>
            <person name="Vettore A.L."/>
            <person name="Zago M.A."/>
            <person name="Zatz M."/>
            <person name="Meidanis J."/>
            <person name="Setubal J.C."/>
        </authorList>
    </citation>
    <scope>NUCLEOTIDE SEQUENCE [LARGE SCALE GENOMIC DNA]</scope>
    <source>
        <strain evidence="1 2">9a5c</strain>
    </source>
</reference>
<organism evidence="1 2">
    <name type="scientific">Xylella fastidiosa (strain 9a5c)</name>
    <dbReference type="NCBI Taxonomy" id="160492"/>
    <lineage>
        <taxon>Bacteria</taxon>
        <taxon>Pseudomonadati</taxon>
        <taxon>Pseudomonadota</taxon>
        <taxon>Gammaproteobacteria</taxon>
        <taxon>Lysobacterales</taxon>
        <taxon>Lysobacteraceae</taxon>
        <taxon>Xylella</taxon>
    </lineage>
</organism>